<keyword evidence="1" id="KW-0805">Transcription regulation</keyword>
<dbReference type="EMBL" id="JADKPO010000004">
    <property type="protein sequence ID" value="MBF4767046.1"/>
    <property type="molecule type" value="Genomic_DNA"/>
</dbReference>
<keyword evidence="3" id="KW-0804">Transcription</keyword>
<dbReference type="Gene3D" id="1.25.40.10">
    <property type="entry name" value="Tetratricopeptide repeat domain"/>
    <property type="match status" value="1"/>
</dbReference>
<dbReference type="CDD" id="cd06170">
    <property type="entry name" value="LuxR_C_like"/>
    <property type="match status" value="1"/>
</dbReference>
<dbReference type="PRINTS" id="PR00038">
    <property type="entry name" value="HTHLUXR"/>
</dbReference>
<dbReference type="PROSITE" id="PS00622">
    <property type="entry name" value="HTH_LUXR_1"/>
    <property type="match status" value="1"/>
</dbReference>
<dbReference type="GO" id="GO:0003677">
    <property type="term" value="F:DNA binding"/>
    <property type="evidence" value="ECO:0007669"/>
    <property type="project" value="UniProtKB-KW"/>
</dbReference>
<dbReference type="Gene3D" id="1.10.10.10">
    <property type="entry name" value="Winged helix-like DNA-binding domain superfamily/Winged helix DNA-binding domain"/>
    <property type="match status" value="1"/>
</dbReference>
<evidence type="ECO:0000256" key="1">
    <source>
        <dbReference type="ARBA" id="ARBA00023015"/>
    </source>
</evidence>
<evidence type="ECO:0000313" key="6">
    <source>
        <dbReference type="Proteomes" id="UP000660668"/>
    </source>
</evidence>
<accession>A0A930VLX1</accession>
<protein>
    <submittedName>
        <fullName evidence="5">Response regulator transcription factor</fullName>
    </submittedName>
</protein>
<reference evidence="5" key="1">
    <citation type="submission" date="2020-11" db="EMBL/GenBank/DDBJ databases">
        <title>Nocardioides cynanchi sp. nov., isolated from soil of rhizosphere of Cynanchum wilfordii.</title>
        <authorList>
            <person name="Lee J.-S."/>
            <person name="Suh M.K."/>
            <person name="Kim J.-S."/>
        </authorList>
    </citation>
    <scope>NUCLEOTIDE SEQUENCE</scope>
    <source>
        <strain evidence="5">KCTC 19276</strain>
    </source>
</reference>
<dbReference type="SUPFAM" id="SSF48452">
    <property type="entry name" value="TPR-like"/>
    <property type="match status" value="1"/>
</dbReference>
<evidence type="ECO:0000256" key="2">
    <source>
        <dbReference type="ARBA" id="ARBA00023125"/>
    </source>
</evidence>
<evidence type="ECO:0000259" key="4">
    <source>
        <dbReference type="PROSITE" id="PS50043"/>
    </source>
</evidence>
<dbReference type="PROSITE" id="PS50043">
    <property type="entry name" value="HTH_LUXR_2"/>
    <property type="match status" value="1"/>
</dbReference>
<proteinExistence type="predicted"/>
<evidence type="ECO:0000256" key="3">
    <source>
        <dbReference type="ARBA" id="ARBA00023163"/>
    </source>
</evidence>
<dbReference type="RefSeq" id="WP_194695194.1">
    <property type="nucleotide sequence ID" value="NZ_JADKPO010000004.1"/>
</dbReference>
<dbReference type="InterPro" id="IPR011990">
    <property type="entry name" value="TPR-like_helical_dom_sf"/>
</dbReference>
<dbReference type="GO" id="GO:0006355">
    <property type="term" value="P:regulation of DNA-templated transcription"/>
    <property type="evidence" value="ECO:0007669"/>
    <property type="project" value="InterPro"/>
</dbReference>
<dbReference type="SUPFAM" id="SSF46894">
    <property type="entry name" value="C-terminal effector domain of the bipartite response regulators"/>
    <property type="match status" value="1"/>
</dbReference>
<gene>
    <name evidence="5" type="ORF">ISU10_04615</name>
</gene>
<comment type="caution">
    <text evidence="5">The sequence shown here is derived from an EMBL/GenBank/DDBJ whole genome shotgun (WGS) entry which is preliminary data.</text>
</comment>
<organism evidence="5 6">
    <name type="scientific">Nocardioides agariphilus</name>
    <dbReference type="NCBI Taxonomy" id="433664"/>
    <lineage>
        <taxon>Bacteria</taxon>
        <taxon>Bacillati</taxon>
        <taxon>Actinomycetota</taxon>
        <taxon>Actinomycetes</taxon>
        <taxon>Propionibacteriales</taxon>
        <taxon>Nocardioidaceae</taxon>
        <taxon>Nocardioides</taxon>
    </lineage>
</organism>
<evidence type="ECO:0000313" key="5">
    <source>
        <dbReference type="EMBL" id="MBF4767046.1"/>
    </source>
</evidence>
<name>A0A930VLX1_9ACTN</name>
<feature type="domain" description="HTH luxR-type" evidence="4">
    <location>
        <begin position="474"/>
        <end position="539"/>
    </location>
</feature>
<keyword evidence="6" id="KW-1185">Reference proteome</keyword>
<dbReference type="AlphaFoldDB" id="A0A930VLX1"/>
<dbReference type="SMART" id="SM00421">
    <property type="entry name" value="HTH_LUXR"/>
    <property type="match status" value="1"/>
</dbReference>
<dbReference type="PANTHER" id="PTHR44688">
    <property type="entry name" value="DNA-BINDING TRANSCRIPTIONAL ACTIVATOR DEVR_DOSR"/>
    <property type="match status" value="1"/>
</dbReference>
<keyword evidence="2" id="KW-0238">DNA-binding</keyword>
<dbReference type="Pfam" id="PF00196">
    <property type="entry name" value="GerE"/>
    <property type="match status" value="1"/>
</dbReference>
<dbReference type="InterPro" id="IPR000792">
    <property type="entry name" value="Tscrpt_reg_LuxR_C"/>
</dbReference>
<dbReference type="InterPro" id="IPR036388">
    <property type="entry name" value="WH-like_DNA-bd_sf"/>
</dbReference>
<dbReference type="Proteomes" id="UP000660668">
    <property type="component" value="Unassembled WGS sequence"/>
</dbReference>
<dbReference type="InterPro" id="IPR016032">
    <property type="entry name" value="Sig_transdc_resp-reg_C-effctor"/>
</dbReference>
<dbReference type="PANTHER" id="PTHR44688:SF16">
    <property type="entry name" value="DNA-BINDING TRANSCRIPTIONAL ACTIVATOR DEVR_DOSR"/>
    <property type="match status" value="1"/>
</dbReference>
<sequence length="541" mass="58212">MGVINDLARAREAYQRREWITAYDTLSDTDHADLDGDDFFRLAVAAHLVGRDNDSIQALQRAYQIHLGRGETLAAVRSADLLAHVLLVKGETAVGSGWVARCQRLLEDVEGDVVERGYVLIHLMMRYIFSGRFDEAGGLATRIVDYGRRYGDPDLVANGLNAQGRMLLYAGRVPDGLALLDEAMVGIATGEVSPIFAGEIYCSLIEACQEVSDFRRAAQWTSALTSWIDTQPGLVQFTGQCAVHRGQLMRVGGAFVEAVEEFRNAAVRYAAAETPAPAGLAMAECGEVLRILGDLQASEMAYDDAVGFGYEAQPGRSLLWLDRGRAIAAQAAVNRLLAEQMDPVHRSQLLPGAVEVMLAVGETETAQLLANELTGVAESFGCDALRAMAAYATGHVELASGRADSAVPELRRALGWWRSLDAPYEAARARLQLGRALRELGDEETATGEIAAARATFARLGALPAEREAARLLGADRPGGLTDRELEVLRLVARGSSNPEIAATLVLSEKTVARHLSNIFTKLDVGSRTAAAAFAFDNGLT</sequence>